<reference evidence="3" key="1">
    <citation type="journal article" date="2023" name="G3 (Bethesda)">
        <title>Whole genome assembly and annotation of the endangered Caribbean coral Acropora cervicornis.</title>
        <authorList>
            <person name="Selwyn J.D."/>
            <person name="Vollmer S.V."/>
        </authorList>
    </citation>
    <scope>NUCLEOTIDE SEQUENCE</scope>
    <source>
        <strain evidence="3">K2</strain>
    </source>
</reference>
<feature type="transmembrane region" description="Helical" evidence="2">
    <location>
        <begin position="7"/>
        <end position="29"/>
    </location>
</feature>
<evidence type="ECO:0000256" key="1">
    <source>
        <dbReference type="ARBA" id="ARBA00007711"/>
    </source>
</evidence>
<sequence>MALVLVYLGRIAFFFLYVLQTYLLTSYPAVYSSGFFYTLIVLFIPALVLWLFILCICDDDEGEILQWLFAVWPAYVWIALIPLIGIIFGGNDPIENKLNSEAFFGPNVLKMTLCLSPLLLLLLLSTGTGSVSYRELIWPLCLRIALDLFDTVEMLDVVLEENIVPHNIPRSFENAIITFACISFLLSPLHLMQIKLTSRGKWEYREVTSICHKTLQILVVNCIFLGLRLALFLEYGKDASIFIAKNGIVILLSLFEICSECECCGCSD</sequence>
<proteinExistence type="inferred from homology"/>
<dbReference type="InterPro" id="IPR032776">
    <property type="entry name" value="CECR6/TMEM121"/>
</dbReference>
<evidence type="ECO:0000256" key="2">
    <source>
        <dbReference type="SAM" id="Phobius"/>
    </source>
</evidence>
<dbReference type="PANTHER" id="PTHR47399">
    <property type="entry name" value="TRANSMEMBRANE PROTEIN 121B"/>
    <property type="match status" value="1"/>
</dbReference>
<feature type="transmembrane region" description="Helical" evidence="2">
    <location>
        <begin position="175"/>
        <end position="194"/>
    </location>
</feature>
<dbReference type="EMBL" id="JARQWQ010000061">
    <property type="protein sequence ID" value="KAK2555695.1"/>
    <property type="molecule type" value="Genomic_DNA"/>
</dbReference>
<keyword evidence="4" id="KW-1185">Reference proteome</keyword>
<dbReference type="Proteomes" id="UP001249851">
    <property type="component" value="Unassembled WGS sequence"/>
</dbReference>
<keyword evidence="2" id="KW-0472">Membrane</keyword>
<comment type="caution">
    <text evidence="3">The sequence shown here is derived from an EMBL/GenBank/DDBJ whole genome shotgun (WGS) entry which is preliminary data.</text>
</comment>
<dbReference type="Pfam" id="PF14997">
    <property type="entry name" value="CECR6_TMEM121"/>
    <property type="match status" value="1"/>
</dbReference>
<feature type="transmembrane region" description="Helical" evidence="2">
    <location>
        <begin position="64"/>
        <end position="88"/>
    </location>
</feature>
<feature type="transmembrane region" description="Helical" evidence="2">
    <location>
        <begin position="108"/>
        <end position="124"/>
    </location>
</feature>
<gene>
    <name evidence="3" type="ORF">P5673_022726</name>
</gene>
<name>A0AAD9UZV8_ACRCE</name>
<organism evidence="3 4">
    <name type="scientific">Acropora cervicornis</name>
    <name type="common">Staghorn coral</name>
    <dbReference type="NCBI Taxonomy" id="6130"/>
    <lineage>
        <taxon>Eukaryota</taxon>
        <taxon>Metazoa</taxon>
        <taxon>Cnidaria</taxon>
        <taxon>Anthozoa</taxon>
        <taxon>Hexacorallia</taxon>
        <taxon>Scleractinia</taxon>
        <taxon>Astrocoeniina</taxon>
        <taxon>Acroporidae</taxon>
        <taxon>Acropora</taxon>
    </lineage>
</organism>
<accession>A0AAD9UZV8</accession>
<dbReference type="PANTHER" id="PTHR47399:SF1">
    <property type="entry name" value="TRANSMEMBRANE PROTEIN 121B"/>
    <property type="match status" value="1"/>
</dbReference>
<reference evidence="3" key="2">
    <citation type="journal article" date="2023" name="Science">
        <title>Genomic signatures of disease resistance in endangered staghorn corals.</title>
        <authorList>
            <person name="Vollmer S.V."/>
            <person name="Selwyn J.D."/>
            <person name="Despard B.A."/>
            <person name="Roesel C.L."/>
        </authorList>
    </citation>
    <scope>NUCLEOTIDE SEQUENCE</scope>
    <source>
        <strain evidence="3">K2</strain>
    </source>
</reference>
<keyword evidence="2" id="KW-0812">Transmembrane</keyword>
<feature type="transmembrane region" description="Helical" evidence="2">
    <location>
        <begin position="35"/>
        <end position="57"/>
    </location>
</feature>
<evidence type="ECO:0000313" key="3">
    <source>
        <dbReference type="EMBL" id="KAK2555695.1"/>
    </source>
</evidence>
<protein>
    <submittedName>
        <fullName evidence="3">Uncharacterized protein</fullName>
    </submittedName>
</protein>
<comment type="similarity">
    <text evidence="1">Belongs to the TMEM121 family.</text>
</comment>
<evidence type="ECO:0000313" key="4">
    <source>
        <dbReference type="Proteomes" id="UP001249851"/>
    </source>
</evidence>
<feature type="transmembrane region" description="Helical" evidence="2">
    <location>
        <begin position="215"/>
        <end position="233"/>
    </location>
</feature>
<dbReference type="InterPro" id="IPR026624">
    <property type="entry name" value="CECR6"/>
</dbReference>
<keyword evidence="2" id="KW-1133">Transmembrane helix</keyword>
<dbReference type="AlphaFoldDB" id="A0AAD9UZV8"/>